<reference evidence="3 4" key="1">
    <citation type="submission" date="2014-07" db="EMBL/GenBank/DDBJ databases">
        <title>Genome Sequence of Rhodococcus opacus Strain R7, a Biodegrader of Mono- and Polycyclic Aromatic Hydrocarbons.</title>
        <authorList>
            <person name="Di Gennaro P."/>
            <person name="Zampolli J."/>
            <person name="Presti I."/>
            <person name="Cappelletti M."/>
            <person name="D'Ursi P."/>
            <person name="Orro A."/>
            <person name="Mezzelani A."/>
            <person name="Milanesi L."/>
        </authorList>
    </citation>
    <scope>NUCLEOTIDE SEQUENCE [LARGE SCALE GENOMIC DNA]</scope>
    <source>
        <strain evidence="3 4">R7</strain>
    </source>
</reference>
<evidence type="ECO:0000313" key="3">
    <source>
        <dbReference type="EMBL" id="AII07567.1"/>
    </source>
</evidence>
<proteinExistence type="inferred from homology"/>
<name>A0A076EQV5_RHOOP</name>
<dbReference type="eggNOG" id="COG3832">
    <property type="taxonomic scope" value="Bacteria"/>
</dbReference>
<comment type="similarity">
    <text evidence="1">Belongs to the AHA1 family.</text>
</comment>
<organism evidence="3 4">
    <name type="scientific">Rhodococcus opacus</name>
    <name type="common">Nocardia opaca</name>
    <dbReference type="NCBI Taxonomy" id="37919"/>
    <lineage>
        <taxon>Bacteria</taxon>
        <taxon>Bacillati</taxon>
        <taxon>Actinomycetota</taxon>
        <taxon>Actinomycetes</taxon>
        <taxon>Mycobacteriales</taxon>
        <taxon>Nocardiaceae</taxon>
        <taxon>Rhodococcus</taxon>
    </lineage>
</organism>
<dbReference type="InterPro" id="IPR013538">
    <property type="entry name" value="ASHA1/2-like_C"/>
</dbReference>
<dbReference type="EMBL" id="CP008947">
    <property type="protein sequence ID" value="AII07567.1"/>
    <property type="molecule type" value="Genomic_DNA"/>
</dbReference>
<evidence type="ECO:0000256" key="1">
    <source>
        <dbReference type="ARBA" id="ARBA00006817"/>
    </source>
</evidence>
<sequence length="161" mass="17529">MPVTNVSHDIDALTLTITAEFAAPRARIWQIYADPRQLEKIWGPPTYPATVVDHEFAPGGRVTYYMTGPEGDKHAGYWNIISVDEPTGFTFTDGFADADFTPIESMPVSTNEFSFQDKDGSTIATYVSTYATAEGLQQVLDMGVVEGASQAIGQIDDLIKG</sequence>
<dbReference type="AlphaFoldDB" id="A0A076EQV5"/>
<dbReference type="InterPro" id="IPR023393">
    <property type="entry name" value="START-like_dom_sf"/>
</dbReference>
<accession>A0A076EQV5</accession>
<feature type="domain" description="Activator of Hsp90 ATPase homologue 1/2-like C-terminal" evidence="2">
    <location>
        <begin position="23"/>
        <end position="159"/>
    </location>
</feature>
<evidence type="ECO:0000259" key="2">
    <source>
        <dbReference type="Pfam" id="PF08327"/>
    </source>
</evidence>
<gene>
    <name evidence="3" type="ORF">EP51_24085</name>
</gene>
<evidence type="ECO:0000313" key="4">
    <source>
        <dbReference type="Proteomes" id="UP000028488"/>
    </source>
</evidence>
<dbReference type="RefSeq" id="WP_037230323.1">
    <property type="nucleotide sequence ID" value="NZ_CP008947.1"/>
</dbReference>
<dbReference type="Pfam" id="PF08327">
    <property type="entry name" value="AHSA1"/>
    <property type="match status" value="1"/>
</dbReference>
<dbReference type="SUPFAM" id="SSF55961">
    <property type="entry name" value="Bet v1-like"/>
    <property type="match status" value="1"/>
</dbReference>
<dbReference type="CDD" id="cd07814">
    <property type="entry name" value="SRPBCC_CalC_Aha1-like"/>
    <property type="match status" value="1"/>
</dbReference>
<dbReference type="Proteomes" id="UP000028488">
    <property type="component" value="Chromosome"/>
</dbReference>
<dbReference type="Gene3D" id="3.30.530.20">
    <property type="match status" value="1"/>
</dbReference>
<protein>
    <submittedName>
        <fullName evidence="3">Polyketide cyclase</fullName>
    </submittedName>
</protein>